<accession>A0A6A5UPN8</accession>
<evidence type="ECO:0000313" key="1">
    <source>
        <dbReference type="EMBL" id="KAF1965752.1"/>
    </source>
</evidence>
<gene>
    <name evidence="1" type="ORF">BU23DRAFT_17017</name>
</gene>
<name>A0A6A5UPN8_9PLEO</name>
<dbReference type="EMBL" id="ML976756">
    <property type="protein sequence ID" value="KAF1965752.1"/>
    <property type="molecule type" value="Genomic_DNA"/>
</dbReference>
<keyword evidence="2" id="KW-1185">Reference proteome</keyword>
<dbReference type="AlphaFoldDB" id="A0A6A5UPN8"/>
<dbReference type="Proteomes" id="UP000800036">
    <property type="component" value="Unassembled WGS sequence"/>
</dbReference>
<evidence type="ECO:0000313" key="2">
    <source>
        <dbReference type="Proteomes" id="UP000800036"/>
    </source>
</evidence>
<organism evidence="1 2">
    <name type="scientific">Bimuria novae-zelandiae CBS 107.79</name>
    <dbReference type="NCBI Taxonomy" id="1447943"/>
    <lineage>
        <taxon>Eukaryota</taxon>
        <taxon>Fungi</taxon>
        <taxon>Dikarya</taxon>
        <taxon>Ascomycota</taxon>
        <taxon>Pezizomycotina</taxon>
        <taxon>Dothideomycetes</taxon>
        <taxon>Pleosporomycetidae</taxon>
        <taxon>Pleosporales</taxon>
        <taxon>Massarineae</taxon>
        <taxon>Didymosphaeriaceae</taxon>
        <taxon>Bimuria</taxon>
    </lineage>
</organism>
<sequence length="157" mass="17336">MNFSIFLWVSCKYSFRLGLGRARARAGRTYHGGLGTHNFRREARAVISRCRWTSKVYITGAHYTVSLNAAGILDLNCTWPVDYAFSFRSIFAPCSCCAPPLLGTPLKGVRPAQRPKPLHVLRHPYSASLGASCAQLHPHCNDAVSVSVVKTTWPQGM</sequence>
<proteinExistence type="predicted"/>
<reference evidence="1" key="1">
    <citation type="journal article" date="2020" name="Stud. Mycol.">
        <title>101 Dothideomycetes genomes: a test case for predicting lifestyles and emergence of pathogens.</title>
        <authorList>
            <person name="Haridas S."/>
            <person name="Albert R."/>
            <person name="Binder M."/>
            <person name="Bloem J."/>
            <person name="Labutti K."/>
            <person name="Salamov A."/>
            <person name="Andreopoulos B."/>
            <person name="Baker S."/>
            <person name="Barry K."/>
            <person name="Bills G."/>
            <person name="Bluhm B."/>
            <person name="Cannon C."/>
            <person name="Castanera R."/>
            <person name="Culley D."/>
            <person name="Daum C."/>
            <person name="Ezra D."/>
            <person name="Gonzalez J."/>
            <person name="Henrissat B."/>
            <person name="Kuo A."/>
            <person name="Liang C."/>
            <person name="Lipzen A."/>
            <person name="Lutzoni F."/>
            <person name="Magnuson J."/>
            <person name="Mondo S."/>
            <person name="Nolan M."/>
            <person name="Ohm R."/>
            <person name="Pangilinan J."/>
            <person name="Park H.-J."/>
            <person name="Ramirez L."/>
            <person name="Alfaro M."/>
            <person name="Sun H."/>
            <person name="Tritt A."/>
            <person name="Yoshinaga Y."/>
            <person name="Zwiers L.-H."/>
            <person name="Turgeon B."/>
            <person name="Goodwin S."/>
            <person name="Spatafora J."/>
            <person name="Crous P."/>
            <person name="Grigoriev I."/>
        </authorList>
    </citation>
    <scope>NUCLEOTIDE SEQUENCE</scope>
    <source>
        <strain evidence="1">CBS 107.79</strain>
    </source>
</reference>
<protein>
    <submittedName>
        <fullName evidence="1">Uncharacterized protein</fullName>
    </submittedName>
</protein>